<sequence length="129" mass="14384">MSLPVADEESLTSAYAKLNDLHSKLRHAEKLCAQLHINEEVVQKLKEKLSKAQANVQEMEEKLIAPEWTVQRLASEISKVVQGMENERAEWKTLEAEQTIELDVIRTALAGTQTASATTESAVERGVEL</sequence>
<feature type="coiled-coil region" evidence="1">
    <location>
        <begin position="35"/>
        <end position="62"/>
    </location>
</feature>
<evidence type="ECO:0000313" key="2">
    <source>
        <dbReference type="EMBL" id="CAK9274084.1"/>
    </source>
</evidence>
<proteinExistence type="predicted"/>
<keyword evidence="1" id="KW-0175">Coiled coil</keyword>
<evidence type="ECO:0000256" key="1">
    <source>
        <dbReference type="SAM" id="Coils"/>
    </source>
</evidence>
<gene>
    <name evidence="2" type="ORF">CSSPJE1EN1_LOCUS19562</name>
</gene>
<protein>
    <submittedName>
        <fullName evidence="2">Uncharacterized protein</fullName>
    </submittedName>
</protein>
<evidence type="ECO:0000313" key="3">
    <source>
        <dbReference type="Proteomes" id="UP001497444"/>
    </source>
</evidence>
<accession>A0ABP0X4Q8</accession>
<keyword evidence="3" id="KW-1185">Reference proteome</keyword>
<reference evidence="2" key="1">
    <citation type="submission" date="2024-02" db="EMBL/GenBank/DDBJ databases">
        <authorList>
            <consortium name="ELIXIR-Norway"/>
            <consortium name="Elixir Norway"/>
        </authorList>
    </citation>
    <scope>NUCLEOTIDE SEQUENCE</scope>
</reference>
<dbReference type="Proteomes" id="UP001497444">
    <property type="component" value="Chromosome 5"/>
</dbReference>
<organism evidence="2 3">
    <name type="scientific">Sphagnum jensenii</name>
    <dbReference type="NCBI Taxonomy" id="128206"/>
    <lineage>
        <taxon>Eukaryota</taxon>
        <taxon>Viridiplantae</taxon>
        <taxon>Streptophyta</taxon>
        <taxon>Embryophyta</taxon>
        <taxon>Bryophyta</taxon>
        <taxon>Sphagnophytina</taxon>
        <taxon>Sphagnopsida</taxon>
        <taxon>Sphagnales</taxon>
        <taxon>Sphagnaceae</taxon>
        <taxon>Sphagnum</taxon>
    </lineage>
</organism>
<name>A0ABP0X4Q8_9BRYO</name>
<dbReference type="EMBL" id="OZ020100">
    <property type="protein sequence ID" value="CAK9274084.1"/>
    <property type="molecule type" value="Genomic_DNA"/>
</dbReference>